<comment type="caution">
    <text evidence="1">The sequence shown here is derived from an EMBL/GenBank/DDBJ whole genome shotgun (WGS) entry which is preliminary data.</text>
</comment>
<reference evidence="1" key="1">
    <citation type="submission" date="2021-02" db="EMBL/GenBank/DDBJ databases">
        <authorList>
            <consortium name="DOE Joint Genome Institute"/>
            <person name="Ahrendt S."/>
            <person name="Looney B.P."/>
            <person name="Miyauchi S."/>
            <person name="Morin E."/>
            <person name="Drula E."/>
            <person name="Courty P.E."/>
            <person name="Chicoki N."/>
            <person name="Fauchery L."/>
            <person name="Kohler A."/>
            <person name="Kuo A."/>
            <person name="Labutti K."/>
            <person name="Pangilinan J."/>
            <person name="Lipzen A."/>
            <person name="Riley R."/>
            <person name="Andreopoulos W."/>
            <person name="He G."/>
            <person name="Johnson J."/>
            <person name="Barry K.W."/>
            <person name="Grigoriev I.V."/>
            <person name="Nagy L."/>
            <person name="Hibbett D."/>
            <person name="Henrissat B."/>
            <person name="Matheny P.B."/>
            <person name="Labbe J."/>
            <person name="Martin F."/>
        </authorList>
    </citation>
    <scope>NUCLEOTIDE SEQUENCE</scope>
    <source>
        <strain evidence="1">EC-137</strain>
    </source>
</reference>
<dbReference type="EMBL" id="MU273727">
    <property type="protein sequence ID" value="KAI0028739.1"/>
    <property type="molecule type" value="Genomic_DNA"/>
</dbReference>
<name>A0ACB8QAG3_9AGAM</name>
<dbReference type="Proteomes" id="UP000814128">
    <property type="component" value="Unassembled WGS sequence"/>
</dbReference>
<protein>
    <submittedName>
        <fullName evidence="1">Uncharacterized protein</fullName>
    </submittedName>
</protein>
<gene>
    <name evidence="1" type="ORF">K488DRAFT_89449</name>
</gene>
<proteinExistence type="predicted"/>
<accession>A0ACB8QAG3</accession>
<evidence type="ECO:0000313" key="2">
    <source>
        <dbReference type="Proteomes" id="UP000814128"/>
    </source>
</evidence>
<keyword evidence="2" id="KW-1185">Reference proteome</keyword>
<evidence type="ECO:0000313" key="1">
    <source>
        <dbReference type="EMBL" id="KAI0028739.1"/>
    </source>
</evidence>
<organism evidence="1 2">
    <name type="scientific">Vararia minispora EC-137</name>
    <dbReference type="NCBI Taxonomy" id="1314806"/>
    <lineage>
        <taxon>Eukaryota</taxon>
        <taxon>Fungi</taxon>
        <taxon>Dikarya</taxon>
        <taxon>Basidiomycota</taxon>
        <taxon>Agaricomycotina</taxon>
        <taxon>Agaricomycetes</taxon>
        <taxon>Russulales</taxon>
        <taxon>Lachnocladiaceae</taxon>
        <taxon>Vararia</taxon>
    </lineage>
</organism>
<reference evidence="1" key="2">
    <citation type="journal article" date="2022" name="New Phytol.">
        <title>Evolutionary transition to the ectomycorrhizal habit in the genomes of a hyperdiverse lineage of mushroom-forming fungi.</title>
        <authorList>
            <person name="Looney B."/>
            <person name="Miyauchi S."/>
            <person name="Morin E."/>
            <person name="Drula E."/>
            <person name="Courty P.E."/>
            <person name="Kohler A."/>
            <person name="Kuo A."/>
            <person name="LaButti K."/>
            <person name="Pangilinan J."/>
            <person name="Lipzen A."/>
            <person name="Riley R."/>
            <person name="Andreopoulos W."/>
            <person name="He G."/>
            <person name="Johnson J."/>
            <person name="Nolan M."/>
            <person name="Tritt A."/>
            <person name="Barry K.W."/>
            <person name="Grigoriev I.V."/>
            <person name="Nagy L.G."/>
            <person name="Hibbett D."/>
            <person name="Henrissat B."/>
            <person name="Matheny P.B."/>
            <person name="Labbe J."/>
            <person name="Martin F.M."/>
        </authorList>
    </citation>
    <scope>NUCLEOTIDE SEQUENCE</scope>
    <source>
        <strain evidence="1">EC-137</strain>
    </source>
</reference>
<sequence length="162" mass="18416">MTRLLALTVVILMFIGFNYPNRIDCQVREFTLARRKWKPIDTPRIGLVPTHASDVVRGDGVLRLTHWSPSVRLFIASFTVAQVNLASRIALWGRTNLILCFIGVVWVADVGICIWSLYPSFASLSSIIDYRHRCDKGSHSVDAGRKCLRHIQYQGLSYRIVN</sequence>